<dbReference type="InterPro" id="IPR029058">
    <property type="entry name" value="AB_hydrolase_fold"/>
</dbReference>
<evidence type="ECO:0000259" key="2">
    <source>
        <dbReference type="Pfam" id="PF01764"/>
    </source>
</evidence>
<keyword evidence="3" id="KW-1185">Reference proteome</keyword>
<name>A0A914Y3X1_9BILA</name>
<dbReference type="InterPro" id="IPR002921">
    <property type="entry name" value="Fungal_lipase-type"/>
</dbReference>
<keyword evidence="1" id="KW-0732">Signal</keyword>
<evidence type="ECO:0000256" key="1">
    <source>
        <dbReference type="SAM" id="SignalP"/>
    </source>
</evidence>
<evidence type="ECO:0000313" key="3">
    <source>
        <dbReference type="Proteomes" id="UP000887577"/>
    </source>
</evidence>
<organism evidence="3 4">
    <name type="scientific">Panagrolaimus superbus</name>
    <dbReference type="NCBI Taxonomy" id="310955"/>
    <lineage>
        <taxon>Eukaryota</taxon>
        <taxon>Metazoa</taxon>
        <taxon>Ecdysozoa</taxon>
        <taxon>Nematoda</taxon>
        <taxon>Chromadorea</taxon>
        <taxon>Rhabditida</taxon>
        <taxon>Tylenchina</taxon>
        <taxon>Panagrolaimomorpha</taxon>
        <taxon>Panagrolaimoidea</taxon>
        <taxon>Panagrolaimidae</taxon>
        <taxon>Panagrolaimus</taxon>
    </lineage>
</organism>
<dbReference type="GO" id="GO:0006629">
    <property type="term" value="P:lipid metabolic process"/>
    <property type="evidence" value="ECO:0007669"/>
    <property type="project" value="InterPro"/>
</dbReference>
<dbReference type="AlphaFoldDB" id="A0A914Y3X1"/>
<dbReference type="SUPFAM" id="SSF53474">
    <property type="entry name" value="alpha/beta-Hydrolases"/>
    <property type="match status" value="1"/>
</dbReference>
<dbReference type="PANTHER" id="PTHR45908">
    <property type="entry name" value="PROTEIN CBG11750-RELATED"/>
    <property type="match status" value="1"/>
</dbReference>
<feature type="domain" description="Fungal lipase-type" evidence="2">
    <location>
        <begin position="166"/>
        <end position="300"/>
    </location>
</feature>
<evidence type="ECO:0000313" key="4">
    <source>
        <dbReference type="WBParaSite" id="PSU_v2.g13479.t1"/>
    </source>
</evidence>
<accession>A0A914Y3X1</accession>
<dbReference type="PANTHER" id="PTHR45908:SF18">
    <property type="entry name" value="FUNGAL LIPASE-LIKE DOMAIN-CONTAINING PROTEIN"/>
    <property type="match status" value="1"/>
</dbReference>
<feature type="signal peptide" evidence="1">
    <location>
        <begin position="1"/>
        <end position="20"/>
    </location>
</feature>
<dbReference type="CDD" id="cd00519">
    <property type="entry name" value="Lipase_3"/>
    <property type="match status" value="1"/>
</dbReference>
<proteinExistence type="predicted"/>
<reference evidence="4" key="1">
    <citation type="submission" date="2022-11" db="UniProtKB">
        <authorList>
            <consortium name="WormBaseParasite"/>
        </authorList>
    </citation>
    <scope>IDENTIFICATION</scope>
</reference>
<protein>
    <submittedName>
        <fullName evidence="4">Fungal lipase-like domain-containing protein</fullName>
    </submittedName>
</protein>
<dbReference type="WBParaSite" id="PSU_v2.g13479.t1">
    <property type="protein sequence ID" value="PSU_v2.g13479.t1"/>
    <property type="gene ID" value="PSU_v2.g13479"/>
</dbReference>
<sequence>MNLWWFALIFSCSILVFVEGQRNCASLKSCSECANSTDCTGTTCTWCSETQACVPYIFNVCPLNARVDVAYNCPWNVLNTEKYDDTFVRQTVADLICAANQQDAVNIQRSLQGKYPGALVTNFYTTNCWNDTLLWPFNINSNNMLCFAYTVIIDSAKLIALIFTSTPNVAAIVAKLSNPFALPRYVDPQNLNGKVYDCFAYPFNELWTSGVANDYNSLISKVPEYKTLVIGYSIGGAMASLASDIISQRFTSGNSANLELYTFGAPRIGDMNYAMAHDQLVPNTYRIINRLDPIPLSPPRAFSPDPPFHSRHEVWYKDSTMSNTKFTIFHMAEDPTGRISSIFSENNDHLNYFGRNLQTCLP</sequence>
<dbReference type="Pfam" id="PF01764">
    <property type="entry name" value="Lipase_3"/>
    <property type="match status" value="1"/>
</dbReference>
<dbReference type="Gene3D" id="3.40.50.1820">
    <property type="entry name" value="alpha/beta hydrolase"/>
    <property type="match status" value="1"/>
</dbReference>
<feature type="chain" id="PRO_5037747969" evidence="1">
    <location>
        <begin position="21"/>
        <end position="362"/>
    </location>
</feature>
<dbReference type="Proteomes" id="UP000887577">
    <property type="component" value="Unplaced"/>
</dbReference>